<dbReference type="PANTHER" id="PTHR31961:SF3">
    <property type="entry name" value="SENSITIVE TO HIGH EXPRESSION PROTEIN 9, MITOCHONDRIAL"/>
    <property type="match status" value="1"/>
</dbReference>
<comment type="subcellular location">
    <subcellularLocation>
        <location evidence="10">Mitochondrion inner membrane</location>
        <topology evidence="10">Multi-pass membrane protein</topology>
    </subcellularLocation>
</comment>
<evidence type="ECO:0000256" key="6">
    <source>
        <dbReference type="ARBA" id="ARBA00023054"/>
    </source>
</evidence>
<evidence type="ECO:0000256" key="1">
    <source>
        <dbReference type="ARBA" id="ARBA00007472"/>
    </source>
</evidence>
<evidence type="ECO:0000256" key="7">
    <source>
        <dbReference type="ARBA" id="ARBA00023128"/>
    </source>
</evidence>
<dbReference type="AlphaFoldDB" id="A0A9P8QD58"/>
<feature type="transmembrane region" description="Helical" evidence="10">
    <location>
        <begin position="269"/>
        <end position="289"/>
    </location>
</feature>
<protein>
    <recommendedName>
        <fullName evidence="10">Sensitive to high expression protein 9, mitochondrial</fullName>
    </recommendedName>
</protein>
<dbReference type="Pfam" id="PF05546">
    <property type="entry name" value="She9_MDM33"/>
    <property type="match status" value="1"/>
</dbReference>
<gene>
    <name evidence="11" type="ORF">WICPIJ_000671</name>
</gene>
<keyword evidence="5 10" id="KW-1133">Transmembrane helix</keyword>
<evidence type="ECO:0000256" key="5">
    <source>
        <dbReference type="ARBA" id="ARBA00022989"/>
    </source>
</evidence>
<evidence type="ECO:0000313" key="11">
    <source>
        <dbReference type="EMBL" id="KAH3688333.1"/>
    </source>
</evidence>
<keyword evidence="4 10" id="KW-0809">Transit peptide</keyword>
<evidence type="ECO:0000256" key="10">
    <source>
        <dbReference type="RuleBase" id="RU364128"/>
    </source>
</evidence>
<reference evidence="11" key="1">
    <citation type="journal article" date="2021" name="Open Biol.">
        <title>Shared evolutionary footprints suggest mitochondrial oxidative damage underlies multiple complex I losses in fungi.</title>
        <authorList>
            <person name="Schikora-Tamarit M.A."/>
            <person name="Marcet-Houben M."/>
            <person name="Nosek J."/>
            <person name="Gabaldon T."/>
        </authorList>
    </citation>
    <scope>NUCLEOTIDE SEQUENCE</scope>
    <source>
        <strain evidence="11">CBS2887</strain>
    </source>
</reference>
<evidence type="ECO:0000256" key="2">
    <source>
        <dbReference type="ARBA" id="ARBA00022692"/>
    </source>
</evidence>
<proteinExistence type="inferred from homology"/>
<sequence length="409" mass="47072">MSFTGRLYYATSATPHILRSRNLTRAKIRSFHGTSTVLHSDPKPSDTEPLMERLKPYISQYQAQYQTTTKYLHELQQTLQTQYLKAKQSIQQANAKLSESSELQNQGQGQTPEQQRLWNKKKLEVYLDSLQDTIQTASKGLNDVTGYSTIQQLRQSIDTLETQLTHSKTQLLESKQKHQTAIKQRSQTQHEINELLQRKSQWTPTDVHHFTQLYTQDHENTLLETETLSRLTEDEAKEAELQDKLSKAILTRYHEEQIWSDKIRKLSTWGTLTLMGVNVLLFLVLQLFLEPWKRKRLVHGFEEKVKDVFESGKEEQESVAQLASLITDDQEEEQEQEEIKEEAIHLPQIAQLSNFSNETSEPTSPLSDSTTLVQPGILITKQELYWSNAISLCLGFSIGGLLMTLIVKS</sequence>
<keyword evidence="2 10" id="KW-0812">Transmembrane</keyword>
<dbReference type="PANTHER" id="PTHR31961">
    <property type="entry name" value="SENSITIVE TO HIGH EXPRESSION PROTEIN 9, MITOCHONDRIAL"/>
    <property type="match status" value="1"/>
</dbReference>
<feature type="transmembrane region" description="Helical" evidence="10">
    <location>
        <begin position="384"/>
        <end position="407"/>
    </location>
</feature>
<dbReference type="EMBL" id="JAEUBG010000393">
    <property type="protein sequence ID" value="KAH3688333.1"/>
    <property type="molecule type" value="Genomic_DNA"/>
</dbReference>
<keyword evidence="8 10" id="KW-0472">Membrane</keyword>
<accession>A0A9P8QD58</accession>
<comment type="similarity">
    <text evidence="1 10">Belongs to the SHE9 family.</text>
</comment>
<evidence type="ECO:0000256" key="3">
    <source>
        <dbReference type="ARBA" id="ARBA00022792"/>
    </source>
</evidence>
<comment type="function">
    <text evidence="9">Required for the maintenance of the structure of the mitochondrial inner membrane. Involved in mitochondrial morphology. Causes growth arrest when highly overexpressed.</text>
</comment>
<keyword evidence="12" id="KW-1185">Reference proteome</keyword>
<keyword evidence="6" id="KW-0175">Coiled coil</keyword>
<dbReference type="InterPro" id="IPR008839">
    <property type="entry name" value="MDM33_fungi"/>
</dbReference>
<evidence type="ECO:0000313" key="12">
    <source>
        <dbReference type="Proteomes" id="UP000774326"/>
    </source>
</evidence>
<evidence type="ECO:0000256" key="9">
    <source>
        <dbReference type="ARBA" id="ARBA00024807"/>
    </source>
</evidence>
<reference evidence="11" key="2">
    <citation type="submission" date="2021-01" db="EMBL/GenBank/DDBJ databases">
        <authorList>
            <person name="Schikora-Tamarit M.A."/>
        </authorList>
    </citation>
    <scope>NUCLEOTIDE SEQUENCE</scope>
    <source>
        <strain evidence="11">CBS2887</strain>
    </source>
</reference>
<organism evidence="11 12">
    <name type="scientific">Wickerhamomyces pijperi</name>
    <name type="common">Yeast</name>
    <name type="synonym">Pichia pijperi</name>
    <dbReference type="NCBI Taxonomy" id="599730"/>
    <lineage>
        <taxon>Eukaryota</taxon>
        <taxon>Fungi</taxon>
        <taxon>Dikarya</taxon>
        <taxon>Ascomycota</taxon>
        <taxon>Saccharomycotina</taxon>
        <taxon>Saccharomycetes</taxon>
        <taxon>Phaffomycetales</taxon>
        <taxon>Wickerhamomycetaceae</taxon>
        <taxon>Wickerhamomyces</taxon>
    </lineage>
</organism>
<evidence type="ECO:0000256" key="4">
    <source>
        <dbReference type="ARBA" id="ARBA00022946"/>
    </source>
</evidence>
<keyword evidence="3 10" id="KW-0999">Mitochondrion inner membrane</keyword>
<dbReference type="OrthoDB" id="5595506at2759"/>
<dbReference type="GO" id="GO:0005743">
    <property type="term" value="C:mitochondrial inner membrane"/>
    <property type="evidence" value="ECO:0007669"/>
    <property type="project" value="UniProtKB-SubCell"/>
</dbReference>
<evidence type="ECO:0000256" key="8">
    <source>
        <dbReference type="ARBA" id="ARBA00023136"/>
    </source>
</evidence>
<keyword evidence="7 10" id="KW-0496">Mitochondrion</keyword>
<comment type="caution">
    <text evidence="11">The sequence shown here is derived from an EMBL/GenBank/DDBJ whole genome shotgun (WGS) entry which is preliminary data.</text>
</comment>
<dbReference type="Proteomes" id="UP000774326">
    <property type="component" value="Unassembled WGS sequence"/>
</dbReference>
<dbReference type="GO" id="GO:0007007">
    <property type="term" value="P:inner mitochondrial membrane organization"/>
    <property type="evidence" value="ECO:0007669"/>
    <property type="project" value="TreeGrafter"/>
</dbReference>
<name>A0A9P8QD58_WICPI</name>
<comment type="subunit">
    <text evidence="10">Homooligomer.</text>
</comment>